<proteinExistence type="predicted"/>
<keyword evidence="4" id="KW-1133">Transmembrane helix</keyword>
<feature type="repeat" description="ANK" evidence="3">
    <location>
        <begin position="253"/>
        <end position="285"/>
    </location>
</feature>
<comment type="caution">
    <text evidence="6">The sequence shown here is derived from an EMBL/GenBank/DDBJ whole genome shotgun (WGS) entry which is preliminary data.</text>
</comment>
<name>A0AA36JB17_9DINO</name>
<accession>A0AA36JB17</accession>
<dbReference type="Pfam" id="PF12796">
    <property type="entry name" value="Ank_2"/>
    <property type="match status" value="2"/>
</dbReference>
<evidence type="ECO:0000256" key="4">
    <source>
        <dbReference type="SAM" id="Phobius"/>
    </source>
</evidence>
<dbReference type="InterPro" id="IPR036770">
    <property type="entry name" value="Ankyrin_rpt-contain_sf"/>
</dbReference>
<gene>
    <name evidence="6" type="ORF">EVOR1521_LOCUS25691</name>
</gene>
<feature type="chain" id="PRO_5041260956" evidence="5">
    <location>
        <begin position="19"/>
        <end position="310"/>
    </location>
</feature>
<keyword evidence="4" id="KW-0472">Membrane</keyword>
<dbReference type="EMBL" id="CAUJNA010003472">
    <property type="protein sequence ID" value="CAJ1402910.1"/>
    <property type="molecule type" value="Genomic_DNA"/>
</dbReference>
<evidence type="ECO:0000313" key="6">
    <source>
        <dbReference type="EMBL" id="CAJ1402910.1"/>
    </source>
</evidence>
<keyword evidence="5" id="KW-0732">Signal</keyword>
<dbReference type="PROSITE" id="PS50088">
    <property type="entry name" value="ANK_REPEAT"/>
    <property type="match status" value="3"/>
</dbReference>
<keyword evidence="1" id="KW-0677">Repeat</keyword>
<evidence type="ECO:0000313" key="7">
    <source>
        <dbReference type="Proteomes" id="UP001178507"/>
    </source>
</evidence>
<evidence type="ECO:0000256" key="2">
    <source>
        <dbReference type="ARBA" id="ARBA00023043"/>
    </source>
</evidence>
<dbReference type="SMART" id="SM00248">
    <property type="entry name" value="ANK"/>
    <property type="match status" value="4"/>
</dbReference>
<dbReference type="SUPFAM" id="SSF48403">
    <property type="entry name" value="Ankyrin repeat"/>
    <property type="match status" value="1"/>
</dbReference>
<evidence type="ECO:0000256" key="5">
    <source>
        <dbReference type="SAM" id="SignalP"/>
    </source>
</evidence>
<evidence type="ECO:0000256" key="3">
    <source>
        <dbReference type="PROSITE-ProRule" id="PRU00023"/>
    </source>
</evidence>
<feature type="repeat" description="ANK" evidence="3">
    <location>
        <begin position="100"/>
        <end position="132"/>
    </location>
</feature>
<keyword evidence="7" id="KW-1185">Reference proteome</keyword>
<dbReference type="Proteomes" id="UP001178507">
    <property type="component" value="Unassembled WGS sequence"/>
</dbReference>
<organism evidence="6 7">
    <name type="scientific">Effrenium voratum</name>
    <dbReference type="NCBI Taxonomy" id="2562239"/>
    <lineage>
        <taxon>Eukaryota</taxon>
        <taxon>Sar</taxon>
        <taxon>Alveolata</taxon>
        <taxon>Dinophyceae</taxon>
        <taxon>Suessiales</taxon>
        <taxon>Symbiodiniaceae</taxon>
        <taxon>Effrenium</taxon>
    </lineage>
</organism>
<sequence>MACIRLTVLALCLTEGLSMSVADNLFVHLRTRMQTISSELSAWELLRSVSSAAVPDLVALLCAGAFFYFLSYTLVVPKRVSKVREPEEESSEISQIPEISGCTSLHWAAHNGLLREVENLLHAGADANAMDNYHETPLHMAARGGYEDICSLLLDYGAKPQALNKNHKTPSLIAALSGHAELCGLLNPGELTRRTLQTKALPVESDLKDWSRSPEGLEHFGCNELHWAALRCSLREVCSLLAAGVPLDLPDPWGDTALHLAARAGCLEVCGALCAARANVRLVNKEKKSALDIARCAGHHDICKLLQDFL</sequence>
<dbReference type="PROSITE" id="PS50297">
    <property type="entry name" value="ANK_REP_REGION"/>
    <property type="match status" value="2"/>
</dbReference>
<evidence type="ECO:0000256" key="1">
    <source>
        <dbReference type="ARBA" id="ARBA00022737"/>
    </source>
</evidence>
<protein>
    <submittedName>
        <fullName evidence="6">Uncharacterized protein</fullName>
    </submittedName>
</protein>
<dbReference type="Gene3D" id="1.25.40.20">
    <property type="entry name" value="Ankyrin repeat-containing domain"/>
    <property type="match status" value="2"/>
</dbReference>
<keyword evidence="2 3" id="KW-0040">ANK repeat</keyword>
<reference evidence="6" key="1">
    <citation type="submission" date="2023-08" db="EMBL/GenBank/DDBJ databases">
        <authorList>
            <person name="Chen Y."/>
            <person name="Shah S."/>
            <person name="Dougan E. K."/>
            <person name="Thang M."/>
            <person name="Chan C."/>
        </authorList>
    </citation>
    <scope>NUCLEOTIDE SEQUENCE</scope>
</reference>
<dbReference type="PANTHER" id="PTHR24171">
    <property type="entry name" value="ANKYRIN REPEAT DOMAIN-CONTAINING PROTEIN 39-RELATED"/>
    <property type="match status" value="1"/>
</dbReference>
<feature type="repeat" description="ANK" evidence="3">
    <location>
        <begin position="133"/>
        <end position="165"/>
    </location>
</feature>
<dbReference type="AlphaFoldDB" id="A0AA36JB17"/>
<feature type="signal peptide" evidence="5">
    <location>
        <begin position="1"/>
        <end position="18"/>
    </location>
</feature>
<keyword evidence="4" id="KW-0812">Transmembrane</keyword>
<dbReference type="InterPro" id="IPR002110">
    <property type="entry name" value="Ankyrin_rpt"/>
</dbReference>
<feature type="transmembrane region" description="Helical" evidence="4">
    <location>
        <begin position="57"/>
        <end position="75"/>
    </location>
</feature>